<comment type="caution">
    <text evidence="3">The sequence shown here is derived from an EMBL/GenBank/DDBJ whole genome shotgun (WGS) entry which is preliminary data.</text>
</comment>
<keyword evidence="2" id="KW-0472">Membrane</keyword>
<evidence type="ECO:0000256" key="1">
    <source>
        <dbReference type="SAM" id="MobiDB-lite"/>
    </source>
</evidence>
<proteinExistence type="predicted"/>
<dbReference type="GeneID" id="94427575"/>
<keyword evidence="4" id="KW-1185">Reference proteome</keyword>
<reference evidence="3 4" key="1">
    <citation type="journal article" date="2017" name="Int. J. Parasitol.">
        <title>The genome of the protozoan parasite Cystoisospora suis and a reverse vaccinology approach to identify vaccine candidates.</title>
        <authorList>
            <person name="Palmieri N."/>
            <person name="Shrestha A."/>
            <person name="Ruttkowski B."/>
            <person name="Beck T."/>
            <person name="Vogl C."/>
            <person name="Tomley F."/>
            <person name="Blake D.P."/>
            <person name="Joachim A."/>
        </authorList>
    </citation>
    <scope>NUCLEOTIDE SEQUENCE [LARGE SCALE GENOMIC DNA]</scope>
    <source>
        <strain evidence="3 4">Wien I</strain>
    </source>
</reference>
<feature type="region of interest" description="Disordered" evidence="1">
    <location>
        <begin position="147"/>
        <end position="175"/>
    </location>
</feature>
<evidence type="ECO:0000313" key="3">
    <source>
        <dbReference type="EMBL" id="PHJ21983.1"/>
    </source>
</evidence>
<accession>A0A2C6L2L4</accession>
<dbReference type="EMBL" id="MIGC01001915">
    <property type="protein sequence ID" value="PHJ21983.1"/>
    <property type="molecule type" value="Genomic_DNA"/>
</dbReference>
<protein>
    <recommendedName>
        <fullName evidence="5">Transmembrane protein</fullName>
    </recommendedName>
</protein>
<keyword evidence="2" id="KW-0812">Transmembrane</keyword>
<feature type="compositionally biased region" description="Basic and acidic residues" evidence="1">
    <location>
        <begin position="308"/>
        <end position="329"/>
    </location>
</feature>
<dbReference type="Proteomes" id="UP000221165">
    <property type="component" value="Unassembled WGS sequence"/>
</dbReference>
<evidence type="ECO:0000256" key="2">
    <source>
        <dbReference type="SAM" id="Phobius"/>
    </source>
</evidence>
<evidence type="ECO:0000313" key="4">
    <source>
        <dbReference type="Proteomes" id="UP000221165"/>
    </source>
</evidence>
<feature type="compositionally biased region" description="Polar residues" evidence="1">
    <location>
        <begin position="330"/>
        <end position="339"/>
    </location>
</feature>
<dbReference type="VEuPathDB" id="ToxoDB:CSUI_004171"/>
<dbReference type="RefSeq" id="XP_067923662.1">
    <property type="nucleotide sequence ID" value="XM_068064364.1"/>
</dbReference>
<name>A0A2C6L2L4_9APIC</name>
<feature type="region of interest" description="Disordered" evidence="1">
    <location>
        <begin position="247"/>
        <end position="366"/>
    </location>
</feature>
<feature type="compositionally biased region" description="Low complexity" evidence="1">
    <location>
        <begin position="279"/>
        <end position="290"/>
    </location>
</feature>
<dbReference type="AlphaFoldDB" id="A0A2C6L2L4"/>
<keyword evidence="2" id="KW-1133">Transmembrane helix</keyword>
<feature type="transmembrane region" description="Helical" evidence="2">
    <location>
        <begin position="66"/>
        <end position="85"/>
    </location>
</feature>
<organism evidence="3 4">
    <name type="scientific">Cystoisospora suis</name>
    <dbReference type="NCBI Taxonomy" id="483139"/>
    <lineage>
        <taxon>Eukaryota</taxon>
        <taxon>Sar</taxon>
        <taxon>Alveolata</taxon>
        <taxon>Apicomplexa</taxon>
        <taxon>Conoidasida</taxon>
        <taxon>Coccidia</taxon>
        <taxon>Eucoccidiorida</taxon>
        <taxon>Eimeriorina</taxon>
        <taxon>Sarcocystidae</taxon>
        <taxon>Cystoisospora</taxon>
    </lineage>
</organism>
<feature type="compositionally biased region" description="Low complexity" evidence="1">
    <location>
        <begin position="252"/>
        <end position="261"/>
    </location>
</feature>
<gene>
    <name evidence="3" type="ORF">CSUI_004171</name>
</gene>
<sequence>MRKRNDEGGFFFVSPSHVGIWLKKTKKIWIFIFLLLAFMSSVHTPHTGAPQRAKNADVFYSNNRFSFLQLFPSMLVSSFFYSSFFPSSLLRSAKNGPRLLCPSSSLMLFSLLPVLPSSPHIPLGSTTPSSFLVSPSLLLASSLETSGGENLSSSSSVTEPSRSTSNSSSSASRPSSSSFIHHLHSSLYLLKPFSDNFSGAFQGSQGRARSLLRQSFLLPLQHSVPRVNFSSSPSSSLLRNLHSDQNHHLTPSSLSFSSLSSPVAKHPLSSSGRAVTPRSPSSASFSFAASQEVSTKEKEKEEEEERGEQEPRTPLEKDKTEEEEKRNRGDLSSGTSEEQQGPREEGVNVSFPKKQKDLSTKLLDYY</sequence>
<feature type="transmembrane region" description="Helical" evidence="2">
    <location>
        <begin position="28"/>
        <end position="46"/>
    </location>
</feature>
<evidence type="ECO:0008006" key="5">
    <source>
        <dbReference type="Google" id="ProtNLM"/>
    </source>
</evidence>